<dbReference type="InterPro" id="IPR013149">
    <property type="entry name" value="ADH-like_C"/>
</dbReference>
<dbReference type="Pfam" id="PF00107">
    <property type="entry name" value="ADH_zinc_N"/>
    <property type="match status" value="1"/>
</dbReference>
<dbReference type="SUPFAM" id="SSF51735">
    <property type="entry name" value="NAD(P)-binding Rossmann-fold domains"/>
    <property type="match status" value="1"/>
</dbReference>
<comment type="cofactor">
    <cofactor evidence="4">
        <name>Zn(2+)</name>
        <dbReference type="ChEBI" id="CHEBI:29105"/>
    </cofactor>
</comment>
<dbReference type="OrthoDB" id="3941538at2759"/>
<dbReference type="InterPro" id="IPR013154">
    <property type="entry name" value="ADH-like_N"/>
</dbReference>
<reference evidence="6 7" key="1">
    <citation type="submission" date="2018-02" db="EMBL/GenBank/DDBJ databases">
        <title>The genomes of Aspergillus section Nigri reveals drivers in fungal speciation.</title>
        <authorList>
            <consortium name="DOE Joint Genome Institute"/>
            <person name="Vesth T.C."/>
            <person name="Nybo J."/>
            <person name="Theobald S."/>
            <person name="Brandl J."/>
            <person name="Frisvad J.C."/>
            <person name="Nielsen K.F."/>
            <person name="Lyhne E.K."/>
            <person name="Kogle M.E."/>
            <person name="Kuo A."/>
            <person name="Riley R."/>
            <person name="Clum A."/>
            <person name="Nolan M."/>
            <person name="Lipzen A."/>
            <person name="Salamov A."/>
            <person name="Henrissat B."/>
            <person name="Wiebenga A."/>
            <person name="De vries R.P."/>
            <person name="Grigoriev I.V."/>
            <person name="Mortensen U.H."/>
            <person name="Andersen M.R."/>
            <person name="Baker S.E."/>
        </authorList>
    </citation>
    <scope>NUCLEOTIDE SEQUENCE [LARGE SCALE GENOMIC DNA]</scope>
    <source>
        <strain evidence="6 7">CBS 121057</strain>
    </source>
</reference>
<dbReference type="PANTHER" id="PTHR43401:SF2">
    <property type="entry name" value="L-THREONINE 3-DEHYDROGENASE"/>
    <property type="match status" value="1"/>
</dbReference>
<keyword evidence="3" id="KW-0560">Oxidoreductase</keyword>
<dbReference type="InterPro" id="IPR036291">
    <property type="entry name" value="NAD(P)-bd_dom_sf"/>
</dbReference>
<dbReference type="SMART" id="SM00829">
    <property type="entry name" value="PKS_ER"/>
    <property type="match status" value="1"/>
</dbReference>
<dbReference type="STRING" id="1448318.A0A319F1Y1"/>
<dbReference type="PANTHER" id="PTHR43401">
    <property type="entry name" value="L-THREONINE 3-DEHYDROGENASE"/>
    <property type="match status" value="1"/>
</dbReference>
<evidence type="ECO:0000256" key="2">
    <source>
        <dbReference type="ARBA" id="ARBA00022833"/>
    </source>
</evidence>
<comment type="similarity">
    <text evidence="4">Belongs to the zinc-containing alcohol dehydrogenase family.</text>
</comment>
<dbReference type="CDD" id="cd08233">
    <property type="entry name" value="butanediol_DH_like"/>
    <property type="match status" value="1"/>
</dbReference>
<gene>
    <name evidence="6" type="ORF">BO78DRAFT_303305</name>
</gene>
<dbReference type="InterPro" id="IPR002328">
    <property type="entry name" value="ADH_Zn_CS"/>
</dbReference>
<dbReference type="InterPro" id="IPR011032">
    <property type="entry name" value="GroES-like_sf"/>
</dbReference>
<organism evidence="6 7">
    <name type="scientific">Aspergillus sclerotiicarbonarius (strain CBS 121057 / IBT 28362)</name>
    <dbReference type="NCBI Taxonomy" id="1448318"/>
    <lineage>
        <taxon>Eukaryota</taxon>
        <taxon>Fungi</taxon>
        <taxon>Dikarya</taxon>
        <taxon>Ascomycota</taxon>
        <taxon>Pezizomycotina</taxon>
        <taxon>Eurotiomycetes</taxon>
        <taxon>Eurotiomycetidae</taxon>
        <taxon>Eurotiales</taxon>
        <taxon>Aspergillaceae</taxon>
        <taxon>Aspergillus</taxon>
        <taxon>Aspergillus subgen. Circumdati</taxon>
    </lineage>
</organism>
<dbReference type="PROSITE" id="PS00059">
    <property type="entry name" value="ADH_ZINC"/>
    <property type="match status" value="1"/>
</dbReference>
<keyword evidence="2 4" id="KW-0862">Zinc</keyword>
<dbReference type="InterPro" id="IPR050129">
    <property type="entry name" value="Zn_alcohol_dh"/>
</dbReference>
<evidence type="ECO:0000259" key="5">
    <source>
        <dbReference type="SMART" id="SM00829"/>
    </source>
</evidence>
<dbReference type="VEuPathDB" id="FungiDB:BO78DRAFT_303305"/>
<evidence type="ECO:0000256" key="3">
    <source>
        <dbReference type="ARBA" id="ARBA00023002"/>
    </source>
</evidence>
<evidence type="ECO:0000256" key="4">
    <source>
        <dbReference type="RuleBase" id="RU361277"/>
    </source>
</evidence>
<sequence length="373" mass="40079">MLNNATDSISICQTTLKTTPVMKAVRFHGRGDIRVEEIDEPTCGKGQVKMRPAFVGICGSDIHEYSGGPVLVPQKPHGITGATLPVTLGHEFSGIVEEVGEGVTDISPGQRAVVRPTIFDRECTSCKLGYEYCCENIGFIGLSGYGGGLAEYIVAPAEHFYSIPENVSLEAAALVEPLAVAWHAVNISPFKPNDNVLVLGGGPVGIGVVQVLKLQGAKNIMVAELTENRKKFASGYGATHVLDPRVDVAAKVRELANNVGADVIFDTAGVEVALNEAICATRTHGTIVNIAVWERRPALQVNQLMYSEVTYMGSALYDESAFQNVIRALSYGQLNPEKMITSKIKLDEVVEKGFQALVNNRDAHCKILVDVQA</sequence>
<evidence type="ECO:0000313" key="6">
    <source>
        <dbReference type="EMBL" id="PYI11784.1"/>
    </source>
</evidence>
<dbReference type="AlphaFoldDB" id="A0A319F1Y1"/>
<evidence type="ECO:0000256" key="1">
    <source>
        <dbReference type="ARBA" id="ARBA00022723"/>
    </source>
</evidence>
<dbReference type="SUPFAM" id="SSF50129">
    <property type="entry name" value="GroES-like"/>
    <property type="match status" value="1"/>
</dbReference>
<dbReference type="Gene3D" id="3.40.50.720">
    <property type="entry name" value="NAD(P)-binding Rossmann-like Domain"/>
    <property type="match status" value="1"/>
</dbReference>
<protein>
    <submittedName>
        <fullName evidence="6">Alcohol dehydrogenase</fullName>
    </submittedName>
</protein>
<dbReference type="Gene3D" id="3.90.180.10">
    <property type="entry name" value="Medium-chain alcohol dehydrogenases, catalytic domain"/>
    <property type="match status" value="1"/>
</dbReference>
<keyword evidence="7" id="KW-1185">Reference proteome</keyword>
<name>A0A319F1Y1_ASPSB</name>
<dbReference type="Proteomes" id="UP000248423">
    <property type="component" value="Unassembled WGS sequence"/>
</dbReference>
<dbReference type="InterPro" id="IPR020843">
    <property type="entry name" value="ER"/>
</dbReference>
<dbReference type="GO" id="GO:0016491">
    <property type="term" value="F:oxidoreductase activity"/>
    <property type="evidence" value="ECO:0007669"/>
    <property type="project" value="UniProtKB-KW"/>
</dbReference>
<dbReference type="Pfam" id="PF08240">
    <property type="entry name" value="ADH_N"/>
    <property type="match status" value="1"/>
</dbReference>
<feature type="domain" description="Enoyl reductase (ER)" evidence="5">
    <location>
        <begin position="29"/>
        <end position="369"/>
    </location>
</feature>
<proteinExistence type="inferred from homology"/>
<keyword evidence="1 4" id="KW-0479">Metal-binding</keyword>
<dbReference type="EMBL" id="KZ826317">
    <property type="protein sequence ID" value="PYI11784.1"/>
    <property type="molecule type" value="Genomic_DNA"/>
</dbReference>
<dbReference type="GO" id="GO:0008270">
    <property type="term" value="F:zinc ion binding"/>
    <property type="evidence" value="ECO:0007669"/>
    <property type="project" value="InterPro"/>
</dbReference>
<accession>A0A319F1Y1</accession>
<evidence type="ECO:0000313" key="7">
    <source>
        <dbReference type="Proteomes" id="UP000248423"/>
    </source>
</evidence>